<proteinExistence type="predicted"/>
<dbReference type="EMBL" id="JAWWNJ010000039">
    <property type="protein sequence ID" value="KAK7021143.1"/>
    <property type="molecule type" value="Genomic_DNA"/>
</dbReference>
<dbReference type="Proteomes" id="UP001362999">
    <property type="component" value="Unassembled WGS sequence"/>
</dbReference>
<comment type="caution">
    <text evidence="1">The sequence shown here is derived from an EMBL/GenBank/DDBJ whole genome shotgun (WGS) entry which is preliminary data.</text>
</comment>
<sequence>MTPRNLLPPTVPPPRSHVSGTLPANFLEETIHLFTLVFGAIGVLDKGWMLVYSLNDHLAMLYESLTHMGWSCLEEGTDALDTLGGLVNSALISATGEAKSGEHRAAYDACAWGAALTDPESFLRTWDGVGSCDRIDPLPECQVEHCKNPALYYTSSVTLSISGISVESKRARVPPSTPLRFQLAHGGLSELYPCPVNWFIWALHPDLVILWSYYGRLTHYGCKTMRGHPLAPQWR</sequence>
<protein>
    <submittedName>
        <fullName evidence="1">Uncharacterized protein</fullName>
    </submittedName>
</protein>
<keyword evidence="2" id="KW-1185">Reference proteome</keyword>
<evidence type="ECO:0000313" key="2">
    <source>
        <dbReference type="Proteomes" id="UP001362999"/>
    </source>
</evidence>
<organism evidence="1 2">
    <name type="scientific">Favolaschia claudopus</name>
    <dbReference type="NCBI Taxonomy" id="2862362"/>
    <lineage>
        <taxon>Eukaryota</taxon>
        <taxon>Fungi</taxon>
        <taxon>Dikarya</taxon>
        <taxon>Basidiomycota</taxon>
        <taxon>Agaricomycotina</taxon>
        <taxon>Agaricomycetes</taxon>
        <taxon>Agaricomycetidae</taxon>
        <taxon>Agaricales</taxon>
        <taxon>Marasmiineae</taxon>
        <taxon>Mycenaceae</taxon>
        <taxon>Favolaschia</taxon>
    </lineage>
</organism>
<dbReference type="AlphaFoldDB" id="A0AAW0B616"/>
<reference evidence="1 2" key="1">
    <citation type="journal article" date="2024" name="J Genomics">
        <title>Draft genome sequencing and assembly of Favolaschia claudopus CIRM-BRFM 2984 isolated from oak limbs.</title>
        <authorList>
            <person name="Navarro D."/>
            <person name="Drula E."/>
            <person name="Chaduli D."/>
            <person name="Cazenave R."/>
            <person name="Ahrendt S."/>
            <person name="Wang J."/>
            <person name="Lipzen A."/>
            <person name="Daum C."/>
            <person name="Barry K."/>
            <person name="Grigoriev I.V."/>
            <person name="Favel A."/>
            <person name="Rosso M.N."/>
            <person name="Martin F."/>
        </authorList>
    </citation>
    <scope>NUCLEOTIDE SEQUENCE [LARGE SCALE GENOMIC DNA]</scope>
    <source>
        <strain evidence="1 2">CIRM-BRFM 2984</strain>
    </source>
</reference>
<evidence type="ECO:0000313" key="1">
    <source>
        <dbReference type="EMBL" id="KAK7021143.1"/>
    </source>
</evidence>
<accession>A0AAW0B616</accession>
<gene>
    <name evidence="1" type="ORF">R3P38DRAFT_3196756</name>
</gene>
<name>A0AAW0B616_9AGAR</name>